<name>C4LAX0_TOLAT</name>
<accession>C4LAX0</accession>
<evidence type="ECO:0000313" key="2">
    <source>
        <dbReference type="Proteomes" id="UP000009073"/>
    </source>
</evidence>
<reference evidence="2" key="1">
    <citation type="submission" date="2009-05" db="EMBL/GenBank/DDBJ databases">
        <title>Complete sequence of Tolumonas auensis DSM 9187.</title>
        <authorList>
            <consortium name="US DOE Joint Genome Institute"/>
            <person name="Lucas S."/>
            <person name="Copeland A."/>
            <person name="Lapidus A."/>
            <person name="Glavina del Rio T."/>
            <person name="Tice H."/>
            <person name="Bruce D."/>
            <person name="Goodwin L."/>
            <person name="Pitluck S."/>
            <person name="Chertkov O."/>
            <person name="Brettin T."/>
            <person name="Detter J.C."/>
            <person name="Han C."/>
            <person name="Larimer F."/>
            <person name="Land M."/>
            <person name="Hauser L."/>
            <person name="Kyrpides N."/>
            <person name="Mikhailova N."/>
            <person name="Spring S."/>
            <person name="Beller H."/>
        </authorList>
    </citation>
    <scope>NUCLEOTIDE SEQUENCE [LARGE SCALE GENOMIC DNA]</scope>
    <source>
        <strain evidence="2">DSM 9187 / TA4</strain>
    </source>
</reference>
<keyword evidence="2" id="KW-1185">Reference proteome</keyword>
<evidence type="ECO:0000313" key="1">
    <source>
        <dbReference type="EMBL" id="ACQ92324.1"/>
    </source>
</evidence>
<dbReference type="Proteomes" id="UP000009073">
    <property type="component" value="Chromosome"/>
</dbReference>
<dbReference type="OrthoDB" id="6504658at2"/>
<dbReference type="KEGG" id="tau:Tola_0695"/>
<proteinExistence type="predicted"/>
<dbReference type="HOGENOM" id="CLU_2304778_0_0_6"/>
<protein>
    <submittedName>
        <fullName evidence="1">Uncharacterized protein</fullName>
    </submittedName>
</protein>
<dbReference type="EMBL" id="CP001616">
    <property type="protein sequence ID" value="ACQ92324.1"/>
    <property type="molecule type" value="Genomic_DNA"/>
</dbReference>
<dbReference type="RefSeq" id="WP_012728923.1">
    <property type="nucleotide sequence ID" value="NC_012691.1"/>
</dbReference>
<gene>
    <name evidence="1" type="ordered locus">Tola_0695</name>
</gene>
<organism evidence="1 2">
    <name type="scientific">Tolumonas auensis (strain DSM 9187 / NBRC 110442 / TA 4)</name>
    <dbReference type="NCBI Taxonomy" id="595494"/>
    <lineage>
        <taxon>Bacteria</taxon>
        <taxon>Pseudomonadati</taxon>
        <taxon>Pseudomonadota</taxon>
        <taxon>Gammaproteobacteria</taxon>
        <taxon>Aeromonadales</taxon>
        <taxon>Aeromonadaceae</taxon>
        <taxon>Tolumonas</taxon>
    </lineage>
</organism>
<dbReference type="AlphaFoldDB" id="C4LAX0"/>
<reference evidence="1 2" key="2">
    <citation type="journal article" date="2011" name="Stand. Genomic Sci.">
        <title>Complete genome sequence of Tolumonas auensis type strain (TA 4).</title>
        <authorList>
            <person name="Chertkov O."/>
            <person name="Copeland A."/>
            <person name="Lucas S."/>
            <person name="Lapidus A."/>
            <person name="Berry K.W."/>
            <person name="Detter J.C."/>
            <person name="Del Rio T.G."/>
            <person name="Hammon N."/>
            <person name="Dalin E."/>
            <person name="Tice H."/>
            <person name="Pitluck S."/>
            <person name="Richardson P."/>
            <person name="Bruce D."/>
            <person name="Goodwin L."/>
            <person name="Han C."/>
            <person name="Tapia R."/>
            <person name="Saunders E."/>
            <person name="Schmutz J."/>
            <person name="Brettin T."/>
            <person name="Larimer F."/>
            <person name="Land M."/>
            <person name="Hauser L."/>
            <person name="Spring S."/>
            <person name="Rohde M."/>
            <person name="Kyrpides N.C."/>
            <person name="Ivanova N."/>
            <person name="Goker M."/>
            <person name="Beller H.R."/>
            <person name="Klenk H.P."/>
            <person name="Woyke T."/>
        </authorList>
    </citation>
    <scope>NUCLEOTIDE SEQUENCE [LARGE SCALE GENOMIC DNA]</scope>
    <source>
        <strain evidence="2">DSM 9187 / TA4</strain>
    </source>
</reference>
<dbReference type="STRING" id="595494.Tola_0695"/>
<sequence length="100" mass="11577">MLDEYFISRTKIPQDVVLYNANSFIQHIASLCGVETGAVMILMRDHLEYLFGQYAEISMGRPARDSETDTTPLFYAQLLIFREFMHHMKFPSLKIINSAK</sequence>